<dbReference type="EMBL" id="BAAADU010000002">
    <property type="protein sequence ID" value="GAA0652453.1"/>
    <property type="molecule type" value="Genomic_DNA"/>
</dbReference>
<feature type="region of interest" description="Disordered" evidence="1">
    <location>
        <begin position="39"/>
        <end position="66"/>
    </location>
</feature>
<dbReference type="SUPFAM" id="SSF50998">
    <property type="entry name" value="Quinoprotein alcohol dehydrogenase-like"/>
    <property type="match status" value="1"/>
</dbReference>
<dbReference type="Pfam" id="PF13360">
    <property type="entry name" value="PQQ_2"/>
    <property type="match status" value="2"/>
</dbReference>
<reference evidence="3 4" key="1">
    <citation type="journal article" date="2019" name="Int. J. Syst. Evol. Microbiol.">
        <title>The Global Catalogue of Microorganisms (GCM) 10K type strain sequencing project: providing services to taxonomists for standard genome sequencing and annotation.</title>
        <authorList>
            <consortium name="The Broad Institute Genomics Platform"/>
            <consortium name="The Broad Institute Genome Sequencing Center for Infectious Disease"/>
            <person name="Wu L."/>
            <person name="Ma J."/>
        </authorList>
    </citation>
    <scope>NUCLEOTIDE SEQUENCE [LARGE SCALE GENOMIC DNA]</scope>
    <source>
        <strain evidence="3 4">JCM 16327</strain>
    </source>
</reference>
<comment type="caution">
    <text evidence="3">The sequence shown here is derived from an EMBL/GenBank/DDBJ whole genome shotgun (WGS) entry which is preliminary data.</text>
</comment>
<evidence type="ECO:0000313" key="3">
    <source>
        <dbReference type="EMBL" id="GAA0652453.1"/>
    </source>
</evidence>
<name>A0AAV3T249_9EURY</name>
<dbReference type="InterPro" id="IPR006311">
    <property type="entry name" value="TAT_signal"/>
</dbReference>
<feature type="domain" description="Pyrrolo-quinoline quinone repeat" evidence="2">
    <location>
        <begin position="157"/>
        <end position="299"/>
    </location>
</feature>
<dbReference type="SMART" id="SM00564">
    <property type="entry name" value="PQQ"/>
    <property type="match status" value="3"/>
</dbReference>
<feature type="domain" description="Pyrrolo-quinoline quinone repeat" evidence="2">
    <location>
        <begin position="332"/>
        <end position="430"/>
    </location>
</feature>
<evidence type="ECO:0000259" key="2">
    <source>
        <dbReference type="Pfam" id="PF13360"/>
    </source>
</evidence>
<evidence type="ECO:0000313" key="4">
    <source>
        <dbReference type="Proteomes" id="UP001500194"/>
    </source>
</evidence>
<dbReference type="PANTHER" id="PTHR34512">
    <property type="entry name" value="CELL SURFACE PROTEIN"/>
    <property type="match status" value="1"/>
</dbReference>
<accession>A0AAV3T249</accession>
<dbReference type="RefSeq" id="WP_227260857.1">
    <property type="nucleotide sequence ID" value="NZ_BAAADU010000002.1"/>
</dbReference>
<dbReference type="Proteomes" id="UP001500194">
    <property type="component" value="Unassembled WGS sequence"/>
</dbReference>
<protein>
    <recommendedName>
        <fullName evidence="2">Pyrrolo-quinoline quinone repeat domain-containing protein</fullName>
    </recommendedName>
</protein>
<sequence length="435" mass="46399">MVETPSTSRRRLLAAAGVGASAALAGCAATAPDTLTPSVDAAGWPMAGHDPGHTSHNPHATPPTDPPEVAWRTEYTAPYPQYARTPNPVVADGQLLVGGEMLDCYDAHTGAHRWTHDPVDPVYGLAVHDETAYATRWTRERGATLATYRLPDTTPEWSVSPDWGLLTPPLVANGDVFVADTTRLFALDADAGTVHWTVEKSGFAFAPAVTADSVYITRPVRRVTRLSRAHGILDRLLGSPPNTLWADHVSGRLAFTPAARDDTAFVPVSRFGRFESENDGTLTAYAADGTERWQHVVGSRCLPPAVTPQAVYAVTHRTTDTAVQNDVRYSARDATIRAYDPRTGEPRWSEHYPGLGGGAAPPVTADGVVYAALDGNPAPADDSPKRPVLVAVDGDGERWRRTLPAPAVRLVLAGDFLYAALRDGTLLALASGPDA</sequence>
<dbReference type="InterPro" id="IPR002372">
    <property type="entry name" value="PQQ_rpt_dom"/>
</dbReference>
<keyword evidence="4" id="KW-1185">Reference proteome</keyword>
<gene>
    <name evidence="3" type="ORF">GCM10009019_14550</name>
</gene>
<evidence type="ECO:0000256" key="1">
    <source>
        <dbReference type="SAM" id="MobiDB-lite"/>
    </source>
</evidence>
<dbReference type="InterPro" id="IPR011047">
    <property type="entry name" value="Quinoprotein_ADH-like_sf"/>
</dbReference>
<organism evidence="3 4">
    <name type="scientific">Salarchaeum japonicum</name>
    <dbReference type="NCBI Taxonomy" id="555573"/>
    <lineage>
        <taxon>Archaea</taxon>
        <taxon>Methanobacteriati</taxon>
        <taxon>Methanobacteriota</taxon>
        <taxon>Stenosarchaea group</taxon>
        <taxon>Halobacteria</taxon>
        <taxon>Halobacteriales</taxon>
        <taxon>Halobacteriaceae</taxon>
    </lineage>
</organism>
<dbReference type="InterPro" id="IPR015943">
    <property type="entry name" value="WD40/YVTN_repeat-like_dom_sf"/>
</dbReference>
<proteinExistence type="predicted"/>
<dbReference type="InterPro" id="IPR018391">
    <property type="entry name" value="PQQ_b-propeller_rpt"/>
</dbReference>
<dbReference type="GeneID" id="68573868"/>
<dbReference type="Gene3D" id="2.130.10.10">
    <property type="entry name" value="YVTN repeat-like/Quinoprotein amine dehydrogenase"/>
    <property type="match status" value="2"/>
</dbReference>
<dbReference type="AlphaFoldDB" id="A0AAV3T249"/>
<dbReference type="PROSITE" id="PS51318">
    <property type="entry name" value="TAT"/>
    <property type="match status" value="1"/>
</dbReference>
<dbReference type="PANTHER" id="PTHR34512:SF30">
    <property type="entry name" value="OUTER MEMBRANE PROTEIN ASSEMBLY FACTOR BAMB"/>
    <property type="match status" value="1"/>
</dbReference>